<gene>
    <name evidence="3" type="ORF">DVH24_012296</name>
</gene>
<evidence type="ECO:0000313" key="3">
    <source>
        <dbReference type="EMBL" id="RXH72612.1"/>
    </source>
</evidence>
<keyword evidence="4" id="KW-1185">Reference proteome</keyword>
<evidence type="ECO:0000256" key="1">
    <source>
        <dbReference type="SAM" id="MobiDB-lite"/>
    </source>
</evidence>
<sequence length="89" mass="9164">MAPSKLAIPSIFLALIFSQIRAQAPGLGSGSAVLPDSFTSDGAPSPDKLINSVAGVSNIGEKTTEHEKNTPSKNGVSPGKAYLLTTLQR</sequence>
<reference evidence="3 4" key="1">
    <citation type="submission" date="2018-10" db="EMBL/GenBank/DDBJ databases">
        <title>A high-quality apple genome assembly.</title>
        <authorList>
            <person name="Hu J."/>
        </authorList>
    </citation>
    <scope>NUCLEOTIDE SEQUENCE [LARGE SCALE GENOMIC DNA]</scope>
    <source>
        <strain evidence="4">cv. HFTH1</strain>
        <tissue evidence="3">Young leaf</tissue>
    </source>
</reference>
<feature type="chain" id="PRO_5019735823" evidence="2">
    <location>
        <begin position="23"/>
        <end position="89"/>
    </location>
</feature>
<dbReference type="EMBL" id="RDQH01000341">
    <property type="protein sequence ID" value="RXH72612.1"/>
    <property type="molecule type" value="Genomic_DNA"/>
</dbReference>
<comment type="caution">
    <text evidence="3">The sequence shown here is derived from an EMBL/GenBank/DDBJ whole genome shotgun (WGS) entry which is preliminary data.</text>
</comment>
<dbReference type="Proteomes" id="UP000290289">
    <property type="component" value="Chromosome 15"/>
</dbReference>
<feature type="signal peptide" evidence="2">
    <location>
        <begin position="1"/>
        <end position="22"/>
    </location>
</feature>
<feature type="region of interest" description="Disordered" evidence="1">
    <location>
        <begin position="60"/>
        <end position="89"/>
    </location>
</feature>
<accession>A0A498HRN6</accession>
<protein>
    <submittedName>
        <fullName evidence="3">Uncharacterized protein</fullName>
    </submittedName>
</protein>
<name>A0A498HRN6_MALDO</name>
<evidence type="ECO:0000256" key="2">
    <source>
        <dbReference type="SAM" id="SignalP"/>
    </source>
</evidence>
<organism evidence="3 4">
    <name type="scientific">Malus domestica</name>
    <name type="common">Apple</name>
    <name type="synonym">Pyrus malus</name>
    <dbReference type="NCBI Taxonomy" id="3750"/>
    <lineage>
        <taxon>Eukaryota</taxon>
        <taxon>Viridiplantae</taxon>
        <taxon>Streptophyta</taxon>
        <taxon>Embryophyta</taxon>
        <taxon>Tracheophyta</taxon>
        <taxon>Spermatophyta</taxon>
        <taxon>Magnoliopsida</taxon>
        <taxon>eudicotyledons</taxon>
        <taxon>Gunneridae</taxon>
        <taxon>Pentapetalae</taxon>
        <taxon>rosids</taxon>
        <taxon>fabids</taxon>
        <taxon>Rosales</taxon>
        <taxon>Rosaceae</taxon>
        <taxon>Amygdaloideae</taxon>
        <taxon>Maleae</taxon>
        <taxon>Malus</taxon>
    </lineage>
</organism>
<dbReference type="AlphaFoldDB" id="A0A498HRN6"/>
<proteinExistence type="predicted"/>
<keyword evidence="2" id="KW-0732">Signal</keyword>
<evidence type="ECO:0000313" key="4">
    <source>
        <dbReference type="Proteomes" id="UP000290289"/>
    </source>
</evidence>